<sequence>MEELRSELIQITSTPNIKKLAQEKAKDELRSLSDYIYLLIIKDLRKDDKYKDKI</sequence>
<evidence type="ECO:0000313" key="1">
    <source>
        <dbReference type="EMBL" id="UQK59542.1"/>
    </source>
</evidence>
<dbReference type="KEGG" id="fms:M1R53_02545"/>
<accession>A0A9E7IVD7</accession>
<proteinExistence type="predicted"/>
<dbReference type="EMBL" id="CP096649">
    <property type="protein sequence ID" value="UQK59542.1"/>
    <property type="molecule type" value="Genomic_DNA"/>
</dbReference>
<name>A0A9E7IVD7_9FIRM</name>
<reference evidence="1" key="1">
    <citation type="submission" date="2022-04" db="EMBL/GenBank/DDBJ databases">
        <title>Complete genome sequences of Ezakiella coagulans and Fenollaria massiliensis.</title>
        <authorList>
            <person name="France M.T."/>
            <person name="Clifford J."/>
            <person name="Narina S."/>
            <person name="Rutt L."/>
            <person name="Ravel J."/>
        </authorList>
    </citation>
    <scope>NUCLEOTIDE SEQUENCE</scope>
    <source>
        <strain evidence="1">C0061C2</strain>
    </source>
</reference>
<organism evidence="1 2">
    <name type="scientific">Fenollaria massiliensis</name>
    <dbReference type="NCBI Taxonomy" id="938288"/>
    <lineage>
        <taxon>Bacteria</taxon>
        <taxon>Bacillati</taxon>
        <taxon>Bacillota</taxon>
        <taxon>Clostridia</taxon>
        <taxon>Eubacteriales</taxon>
        <taxon>Fenollaria</taxon>
    </lineage>
</organism>
<gene>
    <name evidence="1" type="ORF">M1R53_02545</name>
</gene>
<dbReference type="RefSeq" id="WP_249242958.1">
    <property type="nucleotide sequence ID" value="NZ_CP096649.1"/>
</dbReference>
<dbReference type="Proteomes" id="UP000831151">
    <property type="component" value="Chromosome"/>
</dbReference>
<dbReference type="AlphaFoldDB" id="A0A9E7IVD7"/>
<evidence type="ECO:0000313" key="2">
    <source>
        <dbReference type="Proteomes" id="UP000831151"/>
    </source>
</evidence>
<keyword evidence="2" id="KW-1185">Reference proteome</keyword>
<protein>
    <submittedName>
        <fullName evidence="1">Uncharacterized protein</fullName>
    </submittedName>
</protein>